<evidence type="ECO:0000313" key="5">
    <source>
        <dbReference type="Proteomes" id="UP000621266"/>
    </source>
</evidence>
<name>A0ABQ7FF34_9ACTN</name>
<feature type="transmembrane region" description="Helical" evidence="2">
    <location>
        <begin position="165"/>
        <end position="198"/>
    </location>
</feature>
<keyword evidence="2" id="KW-1133">Transmembrane helix</keyword>
<evidence type="ECO:0008006" key="6">
    <source>
        <dbReference type="Google" id="ProtNLM"/>
    </source>
</evidence>
<feature type="transmembrane region" description="Helical" evidence="2">
    <location>
        <begin position="58"/>
        <end position="79"/>
    </location>
</feature>
<proteinExistence type="predicted"/>
<evidence type="ECO:0000256" key="1">
    <source>
        <dbReference type="SAM" id="MobiDB-lite"/>
    </source>
</evidence>
<keyword evidence="5" id="KW-1185">Reference proteome</keyword>
<dbReference type="EMBL" id="WHPN01000316">
    <property type="protein sequence ID" value="KAF4407430.1"/>
    <property type="molecule type" value="Genomic_DNA"/>
</dbReference>
<feature type="transmembrane region" description="Helical" evidence="2">
    <location>
        <begin position="86"/>
        <end position="105"/>
    </location>
</feature>
<comment type="caution">
    <text evidence="4">The sequence shown here is derived from an EMBL/GenBank/DDBJ whole genome shotgun (WGS) entry which is preliminary data.</text>
</comment>
<keyword evidence="3" id="KW-0732">Signal</keyword>
<protein>
    <recommendedName>
        <fullName evidence="6">Integral membrane protein</fullName>
    </recommendedName>
</protein>
<organism evidence="4 5">
    <name type="scientific">Streptomyces lycii</name>
    <dbReference type="NCBI Taxonomy" id="2654337"/>
    <lineage>
        <taxon>Bacteria</taxon>
        <taxon>Bacillati</taxon>
        <taxon>Actinomycetota</taxon>
        <taxon>Actinomycetes</taxon>
        <taxon>Kitasatosporales</taxon>
        <taxon>Streptomycetaceae</taxon>
        <taxon>Streptomyces</taxon>
    </lineage>
</organism>
<evidence type="ECO:0000313" key="4">
    <source>
        <dbReference type="EMBL" id="KAF4407430.1"/>
    </source>
</evidence>
<dbReference type="Proteomes" id="UP000621266">
    <property type="component" value="Unassembled WGS sequence"/>
</dbReference>
<gene>
    <name evidence="4" type="ORF">GCU69_19675</name>
</gene>
<sequence>MLTGVWLLLAALPLVTLLPAFAAACAHLRRHLAGGRGGLREFTADLRRAVRTGLRLSLGWWAGLALLAFDLRVAASGVLPGGPVMLVAGAAATVLWVVTGLRAAATIPAAPEPGGHPAARTPPGRSGPSDRSVPSGGAPVPGAGRSPLREALRRTAVADPGGSALLAGGLAVVAVAAWQLLPLAAPALGCLAACAVAVEHRYEERRRAAAAPLPSGAGVP</sequence>
<accession>A0ABQ7FF34</accession>
<feature type="chain" id="PRO_5046145833" description="Integral membrane protein" evidence="3">
    <location>
        <begin position="23"/>
        <end position="220"/>
    </location>
</feature>
<evidence type="ECO:0000256" key="3">
    <source>
        <dbReference type="SAM" id="SignalP"/>
    </source>
</evidence>
<reference evidence="4 5" key="1">
    <citation type="submission" date="2019-10" db="EMBL/GenBank/DDBJ databases">
        <title>Streptomyces tenebrisbrunneis sp.nov., an endogenous actinomycete isolated from of Lycium ruthenicum.</title>
        <authorList>
            <person name="Ma L."/>
        </authorList>
    </citation>
    <scope>NUCLEOTIDE SEQUENCE [LARGE SCALE GENOMIC DNA]</scope>
    <source>
        <strain evidence="4 5">TRM 66187</strain>
    </source>
</reference>
<feature type="compositionally biased region" description="Low complexity" evidence="1">
    <location>
        <begin position="131"/>
        <end position="146"/>
    </location>
</feature>
<keyword evidence="2" id="KW-0472">Membrane</keyword>
<feature type="region of interest" description="Disordered" evidence="1">
    <location>
        <begin position="109"/>
        <end position="146"/>
    </location>
</feature>
<evidence type="ECO:0000256" key="2">
    <source>
        <dbReference type="SAM" id="Phobius"/>
    </source>
</evidence>
<keyword evidence="2" id="KW-0812">Transmembrane</keyword>
<feature type="compositionally biased region" description="Low complexity" evidence="1">
    <location>
        <begin position="109"/>
        <end position="119"/>
    </location>
</feature>
<feature type="signal peptide" evidence="3">
    <location>
        <begin position="1"/>
        <end position="22"/>
    </location>
</feature>